<sequence>MQQLHHHRLYLHLHLTTHQHSNTITSITTCFTASTKIDYLRQIWNPTNTPLPLPVSFDTATPSPSTPTNTFTFTGTTPSTPNAIQSARSRRSVSPHRRSFFINPLHFHLIRRFFFHLRHHHFLHYLPLMTVAVTILPSTATHHFVVHDELFDRRVLASMISLWEDY</sequence>
<reference evidence="1 2" key="1">
    <citation type="journal article" date="2023" name="Plants (Basel)">
        <title>Bridging the Gap: Combining Genomics and Transcriptomics Approaches to Understand Stylosanthes scabra, an Orphan Legume from the Brazilian Caatinga.</title>
        <authorList>
            <person name="Ferreira-Neto J.R.C."/>
            <person name="da Silva M.D."/>
            <person name="Binneck E."/>
            <person name="de Melo N.F."/>
            <person name="da Silva R.H."/>
            <person name="de Melo A.L.T.M."/>
            <person name="Pandolfi V."/>
            <person name="Bustamante F.O."/>
            <person name="Brasileiro-Vidal A.C."/>
            <person name="Benko-Iseppon A.M."/>
        </authorList>
    </citation>
    <scope>NUCLEOTIDE SEQUENCE [LARGE SCALE GENOMIC DNA]</scope>
    <source>
        <tissue evidence="1">Leaves</tissue>
    </source>
</reference>
<accession>A0ABU6XAQ4</accession>
<keyword evidence="2" id="KW-1185">Reference proteome</keyword>
<dbReference type="EMBL" id="JASCZI010211551">
    <property type="protein sequence ID" value="MED6194275.1"/>
    <property type="molecule type" value="Genomic_DNA"/>
</dbReference>
<evidence type="ECO:0000313" key="2">
    <source>
        <dbReference type="Proteomes" id="UP001341840"/>
    </source>
</evidence>
<protein>
    <submittedName>
        <fullName evidence="1">Uncharacterized protein</fullName>
    </submittedName>
</protein>
<evidence type="ECO:0000313" key="1">
    <source>
        <dbReference type="EMBL" id="MED6194275.1"/>
    </source>
</evidence>
<comment type="caution">
    <text evidence="1">The sequence shown here is derived from an EMBL/GenBank/DDBJ whole genome shotgun (WGS) entry which is preliminary data.</text>
</comment>
<gene>
    <name evidence="1" type="ORF">PIB30_026927</name>
</gene>
<name>A0ABU6XAQ4_9FABA</name>
<organism evidence="1 2">
    <name type="scientific">Stylosanthes scabra</name>
    <dbReference type="NCBI Taxonomy" id="79078"/>
    <lineage>
        <taxon>Eukaryota</taxon>
        <taxon>Viridiplantae</taxon>
        <taxon>Streptophyta</taxon>
        <taxon>Embryophyta</taxon>
        <taxon>Tracheophyta</taxon>
        <taxon>Spermatophyta</taxon>
        <taxon>Magnoliopsida</taxon>
        <taxon>eudicotyledons</taxon>
        <taxon>Gunneridae</taxon>
        <taxon>Pentapetalae</taxon>
        <taxon>rosids</taxon>
        <taxon>fabids</taxon>
        <taxon>Fabales</taxon>
        <taxon>Fabaceae</taxon>
        <taxon>Papilionoideae</taxon>
        <taxon>50 kb inversion clade</taxon>
        <taxon>dalbergioids sensu lato</taxon>
        <taxon>Dalbergieae</taxon>
        <taxon>Pterocarpus clade</taxon>
        <taxon>Stylosanthes</taxon>
    </lineage>
</organism>
<dbReference type="Proteomes" id="UP001341840">
    <property type="component" value="Unassembled WGS sequence"/>
</dbReference>
<proteinExistence type="predicted"/>